<evidence type="ECO:0000313" key="3">
    <source>
        <dbReference type="Proteomes" id="UP000799302"/>
    </source>
</evidence>
<name>A0A6A6UEL8_9PEZI</name>
<feature type="compositionally biased region" description="Acidic residues" evidence="1">
    <location>
        <begin position="245"/>
        <end position="275"/>
    </location>
</feature>
<evidence type="ECO:0000313" key="2">
    <source>
        <dbReference type="EMBL" id="KAF2669538.1"/>
    </source>
</evidence>
<feature type="region of interest" description="Disordered" evidence="1">
    <location>
        <begin position="33"/>
        <end position="72"/>
    </location>
</feature>
<feature type="region of interest" description="Disordered" evidence="1">
    <location>
        <begin position="242"/>
        <end position="275"/>
    </location>
</feature>
<dbReference type="AlphaFoldDB" id="A0A6A6UEL8"/>
<accession>A0A6A6UEL8</accession>
<evidence type="ECO:0000256" key="1">
    <source>
        <dbReference type="SAM" id="MobiDB-lite"/>
    </source>
</evidence>
<protein>
    <submittedName>
        <fullName evidence="2">Uncharacterized protein</fullName>
    </submittedName>
</protein>
<dbReference type="EMBL" id="MU004235">
    <property type="protein sequence ID" value="KAF2669538.1"/>
    <property type="molecule type" value="Genomic_DNA"/>
</dbReference>
<organism evidence="2 3">
    <name type="scientific">Microthyrium microscopicum</name>
    <dbReference type="NCBI Taxonomy" id="703497"/>
    <lineage>
        <taxon>Eukaryota</taxon>
        <taxon>Fungi</taxon>
        <taxon>Dikarya</taxon>
        <taxon>Ascomycota</taxon>
        <taxon>Pezizomycotina</taxon>
        <taxon>Dothideomycetes</taxon>
        <taxon>Dothideomycetes incertae sedis</taxon>
        <taxon>Microthyriales</taxon>
        <taxon>Microthyriaceae</taxon>
        <taxon>Microthyrium</taxon>
    </lineage>
</organism>
<dbReference type="OrthoDB" id="5395789at2759"/>
<sequence length="275" mass="31332">MPPYRMSTNSSESFEPADVRQILHALMDGQLNLDHDDDASVNDKKTRRRKRNRKAPVLPKIDHPDFPSNAPQGHPHIIDIDKVEDGQKCLSQLTLADGILTCLYNYQKHTGDTTVLEKFFGRVDDAKGHVNGKGGSQFKYGECSFKSWSSFFIPCYLMRTGTEILAGLREPDSIGWEYQILYHIEDDGKWEPVGTHGMYTPENRNHDLKMIEHHGNMLAKHVIFSGRWAASDFTTVEYEVYAPFSEEDTESESDDNEDDWVDTDDDEDDQIAAAE</sequence>
<feature type="compositionally biased region" description="Basic residues" evidence="1">
    <location>
        <begin position="45"/>
        <end position="54"/>
    </location>
</feature>
<proteinExistence type="predicted"/>
<dbReference type="Proteomes" id="UP000799302">
    <property type="component" value="Unassembled WGS sequence"/>
</dbReference>
<gene>
    <name evidence="2" type="ORF">BT63DRAFT_413956</name>
</gene>
<keyword evidence="3" id="KW-1185">Reference proteome</keyword>
<reference evidence="2" key="1">
    <citation type="journal article" date="2020" name="Stud. Mycol.">
        <title>101 Dothideomycetes genomes: a test case for predicting lifestyles and emergence of pathogens.</title>
        <authorList>
            <person name="Haridas S."/>
            <person name="Albert R."/>
            <person name="Binder M."/>
            <person name="Bloem J."/>
            <person name="Labutti K."/>
            <person name="Salamov A."/>
            <person name="Andreopoulos B."/>
            <person name="Baker S."/>
            <person name="Barry K."/>
            <person name="Bills G."/>
            <person name="Bluhm B."/>
            <person name="Cannon C."/>
            <person name="Castanera R."/>
            <person name="Culley D."/>
            <person name="Daum C."/>
            <person name="Ezra D."/>
            <person name="Gonzalez J."/>
            <person name="Henrissat B."/>
            <person name="Kuo A."/>
            <person name="Liang C."/>
            <person name="Lipzen A."/>
            <person name="Lutzoni F."/>
            <person name="Magnuson J."/>
            <person name="Mondo S."/>
            <person name="Nolan M."/>
            <person name="Ohm R."/>
            <person name="Pangilinan J."/>
            <person name="Park H.-J."/>
            <person name="Ramirez L."/>
            <person name="Alfaro M."/>
            <person name="Sun H."/>
            <person name="Tritt A."/>
            <person name="Yoshinaga Y."/>
            <person name="Zwiers L.-H."/>
            <person name="Turgeon B."/>
            <person name="Goodwin S."/>
            <person name="Spatafora J."/>
            <person name="Crous P."/>
            <person name="Grigoriev I."/>
        </authorList>
    </citation>
    <scope>NUCLEOTIDE SEQUENCE</scope>
    <source>
        <strain evidence="2">CBS 115976</strain>
    </source>
</reference>